<proteinExistence type="predicted"/>
<dbReference type="RefSeq" id="XP_002550794.1">
    <property type="nucleotide sequence ID" value="XM_002550748.1"/>
</dbReference>
<gene>
    <name evidence="2" type="ORF">CTRG_05092</name>
</gene>
<accession>C5MG99</accession>
<dbReference type="PANTHER" id="PTHR14374">
    <property type="entry name" value="FOIE GRAS"/>
    <property type="match status" value="1"/>
</dbReference>
<dbReference type="KEGG" id="ctp:CTRG_05092"/>
<organism evidence="2 3">
    <name type="scientific">Candida tropicalis (strain ATCC MYA-3404 / T1)</name>
    <name type="common">Yeast</name>
    <dbReference type="NCBI Taxonomy" id="294747"/>
    <lineage>
        <taxon>Eukaryota</taxon>
        <taxon>Fungi</taxon>
        <taxon>Dikarya</taxon>
        <taxon>Ascomycota</taxon>
        <taxon>Saccharomycotina</taxon>
        <taxon>Pichiomycetes</taxon>
        <taxon>Debaryomycetaceae</taxon>
        <taxon>Candida/Lodderomyces clade</taxon>
        <taxon>Candida</taxon>
    </lineage>
</organism>
<keyword evidence="3" id="KW-1185">Reference proteome</keyword>
<dbReference type="HOGENOM" id="CLU_008469_0_0_1"/>
<name>C5MG99_CANTT</name>
<evidence type="ECO:0000313" key="2">
    <source>
        <dbReference type="EMBL" id="EER31362.1"/>
    </source>
</evidence>
<dbReference type="STRING" id="294747.C5MG99"/>
<dbReference type="Pfam" id="PF11817">
    <property type="entry name" value="Foie-gras_1"/>
    <property type="match status" value="1"/>
</dbReference>
<dbReference type="VEuPathDB" id="FungiDB:CTRG_05092"/>
<dbReference type="Proteomes" id="UP000002037">
    <property type="component" value="Unassembled WGS sequence"/>
</dbReference>
<reference evidence="2 3" key="1">
    <citation type="journal article" date="2009" name="Nature">
        <title>Evolution of pathogenicity and sexual reproduction in eight Candida genomes.</title>
        <authorList>
            <person name="Butler G."/>
            <person name="Rasmussen M.D."/>
            <person name="Lin M.F."/>
            <person name="Santos M.A."/>
            <person name="Sakthikumar S."/>
            <person name="Munro C.A."/>
            <person name="Rheinbay E."/>
            <person name="Grabherr M."/>
            <person name="Forche A."/>
            <person name="Reedy J.L."/>
            <person name="Agrafioti I."/>
            <person name="Arnaud M.B."/>
            <person name="Bates S."/>
            <person name="Brown A.J."/>
            <person name="Brunke S."/>
            <person name="Costanzo M.C."/>
            <person name="Fitzpatrick D.A."/>
            <person name="de Groot P.W."/>
            <person name="Harris D."/>
            <person name="Hoyer L.L."/>
            <person name="Hube B."/>
            <person name="Klis F.M."/>
            <person name="Kodira C."/>
            <person name="Lennard N."/>
            <person name="Logue M.E."/>
            <person name="Martin R."/>
            <person name="Neiman A.M."/>
            <person name="Nikolaou E."/>
            <person name="Quail M.A."/>
            <person name="Quinn J."/>
            <person name="Santos M.C."/>
            <person name="Schmitzberger F.F."/>
            <person name="Sherlock G."/>
            <person name="Shah P."/>
            <person name="Silverstein K.A."/>
            <person name="Skrzypek M.S."/>
            <person name="Soll D."/>
            <person name="Staggs R."/>
            <person name="Stansfield I."/>
            <person name="Stumpf M.P."/>
            <person name="Sudbery P.E."/>
            <person name="Srikantha T."/>
            <person name="Zeng Q."/>
            <person name="Berman J."/>
            <person name="Berriman M."/>
            <person name="Heitman J."/>
            <person name="Gow N.A."/>
            <person name="Lorenz M.C."/>
            <person name="Birren B.W."/>
            <person name="Kellis M."/>
            <person name="Cuomo C.A."/>
        </authorList>
    </citation>
    <scope>NUCLEOTIDE SEQUENCE [LARGE SCALE GENOMIC DNA]</scope>
    <source>
        <strain evidence="3">ATCC MYA-3404 / T1</strain>
    </source>
</reference>
<sequence length="1128" mass="129516">MENYHSSYLQLLQPFIRVHFSEELIDSAVSDRLTRSFNAHNVTGKVWDNCIIKNRLSRTKYIIEFDKPSEDVLIPSQEYSKNEHSVLSPFNKDSSIFPNGILIHEWFTKYVKEFPFAMIFVCKINGPDTDHQIVEKISKLKTKLWSIDCKLTVILTSSEDVSESRLSNFRQETGLSKLNGLVYLRNFEDTLANDCDTLVDMVLSQLKDASSAFYSNIEHKIKQRNKKFYSYPKVNDVDTSIELTPKFLETRNIIKQGVMLQFIYPHNLEPGIKLLEIGYQNLITILNSTYAVNLSQHDNKIIAQIKDLLDVIAFHIVRGYFSLEDSLKALKKHQTHILNVVSVMNEDSNWISVQYEWLAQLMSLVPYSLITSLNSSSLLKSNTGNVISYYGGLQLPEFDVATNPGLVYMKAYEKSQFKDKRIQLLGSAIQELELNQNNALNSSSISGSNNLNSLISYINWLLAEELYTDNKLRASDYYEMAYSSFGGYKWSNISHLILEKLLHCYSSSGNKRMELNVILKLSTIPYMSNFDLDKYTVKNVFDESLLNIDIIDSAVHNLFKVDVLLINKEMKHEINVHDECILQIDLSSNLNKNTITSFFPEETKVRIFINQLDISFTRIDSGLGGTGFKNVSISNDFSKKGSFINEMSGEQLETTFVDSANLEIDIPRKVFHHEQKALSSGNFQIDVVKLQITVEIKHQDHIINLNKIELHNDFTSSTLASFQVDDRRKRNIRLEGPSSQIRVYPVKPDIRIKPISPITCYIPGERLAIPFQIEYKNRHLCKAGQLIASIKSGDIATSWDSQKDDEPLNLETLEDGSHTLYLYTREWNQEFINVELQTVLEQESTENEKTIYDTASVSIPVLPNPFSVSFVVMPTYRERAADMPSPFILPYKSDHNMPIAVRLWEGKLDIFDQYKEFMEDAAGEKLEIVSVDFQLVSKNPELLVDLIDTPKSYAQQFITKSKSGFSHRNVEILSSAVIKWKRKNSDSVVEFQTPEWEIKLPLSEPRVLLKVEKVGDIYGLQYILENPTPRIFTFTTELSGFEQGWNFEQDDRNVIPFRQSAFPVLPFSRHHMGYFGRYETDDETTTESLSLIKLPTFKVFDVQYKVALPTIPVTTNILIRDGNLYINK</sequence>
<dbReference type="EMBL" id="GG692401">
    <property type="protein sequence ID" value="EER31362.1"/>
    <property type="molecule type" value="Genomic_DNA"/>
</dbReference>
<feature type="domain" description="Trafficking protein particle complex subunit 11" evidence="1">
    <location>
        <begin position="303"/>
        <end position="425"/>
    </location>
</feature>
<protein>
    <recommendedName>
        <fullName evidence="1">Trafficking protein particle complex subunit 11 domain-containing protein</fullName>
    </recommendedName>
</protein>
<dbReference type="OrthoDB" id="6278596at2759"/>
<dbReference type="eggNOG" id="ENOG502S2AA">
    <property type="taxonomic scope" value="Eukaryota"/>
</dbReference>
<dbReference type="AlphaFoldDB" id="C5MG99"/>
<dbReference type="GeneID" id="8299248"/>
<dbReference type="InterPro" id="IPR021773">
    <property type="entry name" value="TPC11"/>
</dbReference>
<evidence type="ECO:0000313" key="3">
    <source>
        <dbReference type="Proteomes" id="UP000002037"/>
    </source>
</evidence>
<evidence type="ECO:0000259" key="1">
    <source>
        <dbReference type="Pfam" id="PF11817"/>
    </source>
</evidence>
<dbReference type="PANTHER" id="PTHR14374:SF0">
    <property type="entry name" value="TRAFFICKING PROTEIN PARTICLE COMPLEX SUBUNIT 11"/>
    <property type="match status" value="1"/>
</dbReference>